<evidence type="ECO:0000256" key="1">
    <source>
        <dbReference type="SAM" id="MobiDB-lite"/>
    </source>
</evidence>
<keyword evidence="3" id="KW-1185">Reference proteome</keyword>
<dbReference type="RefSeq" id="WP_073420462.1">
    <property type="nucleotide sequence ID" value="NZ_FQVX01000002.1"/>
</dbReference>
<accession>A0A1M5JPC3</accession>
<sequence>MRPALRSLVVKVAAGTPLVAADRPSYVALHPAEDRPVAAYVHAHRISIVLDPVDARAFGEEDASVRVQEVSARSWHVHVPEAALADKATRRRTRDHLGRALIRASGRTATGAPSGDRRA</sequence>
<organism evidence="2 3">
    <name type="scientific">Geodermatophilus nigrescens</name>
    <dbReference type="NCBI Taxonomy" id="1070870"/>
    <lineage>
        <taxon>Bacteria</taxon>
        <taxon>Bacillati</taxon>
        <taxon>Actinomycetota</taxon>
        <taxon>Actinomycetes</taxon>
        <taxon>Geodermatophilales</taxon>
        <taxon>Geodermatophilaceae</taxon>
        <taxon>Geodermatophilus</taxon>
    </lineage>
</organism>
<protein>
    <submittedName>
        <fullName evidence="2">Uncharacterized protein</fullName>
    </submittedName>
</protein>
<proteinExistence type="predicted"/>
<gene>
    <name evidence="2" type="ORF">SAMN05444351_2593</name>
</gene>
<name>A0A1M5JPC3_9ACTN</name>
<dbReference type="AlphaFoldDB" id="A0A1M5JPC3"/>
<feature type="region of interest" description="Disordered" evidence="1">
    <location>
        <begin position="88"/>
        <end position="119"/>
    </location>
</feature>
<evidence type="ECO:0000313" key="3">
    <source>
        <dbReference type="Proteomes" id="UP000184471"/>
    </source>
</evidence>
<dbReference type="EMBL" id="FQVX01000002">
    <property type="protein sequence ID" value="SHG42381.1"/>
    <property type="molecule type" value="Genomic_DNA"/>
</dbReference>
<dbReference type="Proteomes" id="UP000184471">
    <property type="component" value="Unassembled WGS sequence"/>
</dbReference>
<dbReference type="STRING" id="1070870.SAMN05444351_2593"/>
<reference evidence="2 3" key="1">
    <citation type="submission" date="2016-11" db="EMBL/GenBank/DDBJ databases">
        <authorList>
            <person name="Jaros S."/>
            <person name="Januszkiewicz K."/>
            <person name="Wedrychowicz H."/>
        </authorList>
    </citation>
    <scope>NUCLEOTIDE SEQUENCE [LARGE SCALE GENOMIC DNA]</scope>
    <source>
        <strain evidence="2 3">DSM 45408</strain>
    </source>
</reference>
<evidence type="ECO:0000313" key="2">
    <source>
        <dbReference type="EMBL" id="SHG42381.1"/>
    </source>
</evidence>